<proteinExistence type="predicted"/>
<gene>
    <name evidence="2" type="ORF">C7M84_018985</name>
</gene>
<feature type="compositionally biased region" description="Basic and acidic residues" evidence="1">
    <location>
        <begin position="192"/>
        <end position="208"/>
    </location>
</feature>
<dbReference type="EMBL" id="QCYY01003482">
    <property type="protein sequence ID" value="ROT63143.1"/>
    <property type="molecule type" value="Genomic_DNA"/>
</dbReference>
<dbReference type="Pfam" id="PF16009">
    <property type="entry name" value="DUF4779"/>
    <property type="match status" value="1"/>
</dbReference>
<protein>
    <submittedName>
        <fullName evidence="2">Uncharacterized protein</fullName>
    </submittedName>
</protein>
<feature type="region of interest" description="Disordered" evidence="1">
    <location>
        <begin position="157"/>
        <end position="269"/>
    </location>
</feature>
<dbReference type="Proteomes" id="UP000283509">
    <property type="component" value="Unassembled WGS sequence"/>
</dbReference>
<feature type="region of interest" description="Disordered" evidence="1">
    <location>
        <begin position="522"/>
        <end position="561"/>
    </location>
</feature>
<reference evidence="2 3" key="1">
    <citation type="submission" date="2018-04" db="EMBL/GenBank/DDBJ databases">
        <authorList>
            <person name="Zhang X."/>
            <person name="Yuan J."/>
            <person name="Li F."/>
            <person name="Xiang J."/>
        </authorList>
    </citation>
    <scope>NUCLEOTIDE SEQUENCE [LARGE SCALE GENOMIC DNA]</scope>
    <source>
        <tissue evidence="2">Muscle</tissue>
    </source>
</reference>
<evidence type="ECO:0000313" key="2">
    <source>
        <dbReference type="EMBL" id="ROT63143.1"/>
    </source>
</evidence>
<reference evidence="2 3" key="2">
    <citation type="submission" date="2019-01" db="EMBL/GenBank/DDBJ databases">
        <title>The decoding of complex shrimp genome reveals the adaptation for benthos swimmer, frequently molting mechanism and breeding impact on genome.</title>
        <authorList>
            <person name="Sun Y."/>
            <person name="Gao Y."/>
            <person name="Yu Y."/>
        </authorList>
    </citation>
    <scope>NUCLEOTIDE SEQUENCE [LARGE SCALE GENOMIC DNA]</scope>
    <source>
        <tissue evidence="2">Muscle</tissue>
    </source>
</reference>
<organism evidence="2 3">
    <name type="scientific">Penaeus vannamei</name>
    <name type="common">Whiteleg shrimp</name>
    <name type="synonym">Litopenaeus vannamei</name>
    <dbReference type="NCBI Taxonomy" id="6689"/>
    <lineage>
        <taxon>Eukaryota</taxon>
        <taxon>Metazoa</taxon>
        <taxon>Ecdysozoa</taxon>
        <taxon>Arthropoda</taxon>
        <taxon>Crustacea</taxon>
        <taxon>Multicrustacea</taxon>
        <taxon>Malacostraca</taxon>
        <taxon>Eumalacostraca</taxon>
        <taxon>Eucarida</taxon>
        <taxon>Decapoda</taxon>
        <taxon>Dendrobranchiata</taxon>
        <taxon>Penaeoidea</taxon>
        <taxon>Penaeidae</taxon>
        <taxon>Penaeus</taxon>
    </lineage>
</organism>
<feature type="compositionally biased region" description="Basic residues" evidence="1">
    <location>
        <begin position="157"/>
        <end position="172"/>
    </location>
</feature>
<evidence type="ECO:0000313" key="3">
    <source>
        <dbReference type="Proteomes" id="UP000283509"/>
    </source>
</evidence>
<feature type="compositionally biased region" description="Basic and acidic residues" evidence="1">
    <location>
        <begin position="215"/>
        <end position="237"/>
    </location>
</feature>
<comment type="caution">
    <text evidence="2">The sequence shown here is derived from an EMBL/GenBank/DDBJ whole genome shotgun (WGS) entry which is preliminary data.</text>
</comment>
<evidence type="ECO:0000256" key="1">
    <source>
        <dbReference type="SAM" id="MobiDB-lite"/>
    </source>
</evidence>
<dbReference type="OrthoDB" id="6382675at2759"/>
<feature type="region of interest" description="Disordered" evidence="1">
    <location>
        <begin position="290"/>
        <end position="309"/>
    </location>
</feature>
<name>A0A423SG70_PENVA</name>
<dbReference type="AlphaFoldDB" id="A0A423SG70"/>
<keyword evidence="3" id="KW-1185">Reference proteome</keyword>
<dbReference type="InterPro" id="IPR031959">
    <property type="entry name" value="DUF4779"/>
</dbReference>
<feature type="compositionally biased region" description="Polar residues" evidence="1">
    <location>
        <begin position="547"/>
        <end position="557"/>
    </location>
</feature>
<sequence>MRGFGWGHFALRQPTPFSAVAESLSLSLFPPDAWFRQALLPPRLRSVQIDSAVKGISPFLRRPDVGLPSFPAAVLVTAAVLMAVALSPSVKGEREEAVPAQDDLLPQESQQLAVVAKDDLQASATGQNPAVRKRNHLSCQQLFPSLSSCRIRRLRRRKLPQGTRRLRRRKLPQGHYGGSHYDQGGYKGHQGYHADKGHKGSHYGDHGKAHYSGYHGDHGKHYKGHDDKHKYYGDAHSGKKGGKGHQYGSKGHHNKGHKDKEAPDFPQGLGWRLPQRLLLRRNSRCPERMPFWPSDRGRTRTRSPEILPNSGATFRASVDIYRPERDRKLGFKNVYHKEEYGHTKKFYDDSDNKKYHNNYDDLDTYFKAHKGSDYKGGHYKVRISHHVPLSLLTRADTITMPMATRGTTRRANTTTTMRATMATTETRATMATRVPMATTVDTKLIMVTMIIKGMAMVDTEADMDTVAMEVDMGAVMGMVAMAADMAMVAMAVGMAMAADMVVDMAMVAMEVVMVMVDTVEATAPTPPSRSSTRRRPRASSPSATSPLQDTEALTVSPTPVRRPLPCAGRAGSWIPSLRSALYINIGASAHEHVRRRHKLRKVRVTEMLQVSRVASEESL</sequence>
<accession>A0A423SG70</accession>